<evidence type="ECO:0000259" key="3">
    <source>
        <dbReference type="Pfam" id="PF03011"/>
    </source>
</evidence>
<evidence type="ECO:0000259" key="5">
    <source>
        <dbReference type="Pfam" id="PF18562"/>
    </source>
</evidence>
<dbReference type="InterPro" id="IPR008602">
    <property type="entry name" value="Duffy-antigen-binding"/>
</dbReference>
<feature type="compositionally biased region" description="Low complexity" evidence="1">
    <location>
        <begin position="445"/>
        <end position="455"/>
    </location>
</feature>
<feature type="region of interest" description="Disordered" evidence="1">
    <location>
        <begin position="1776"/>
        <end position="1795"/>
    </location>
</feature>
<dbReference type="FunFam" id="1.20.1310.20:FF:000023">
    <property type="entry name" value="Erythrocyte membrane protein 1, PfEMP1"/>
    <property type="match status" value="1"/>
</dbReference>
<accession>W4I8Y3</accession>
<feature type="domain" description="Cysteine-rich interdomain region 1 gamma" evidence="5">
    <location>
        <begin position="739"/>
        <end position="791"/>
    </location>
</feature>
<evidence type="ECO:0000259" key="4">
    <source>
        <dbReference type="Pfam" id="PF05424"/>
    </source>
</evidence>
<dbReference type="Gene3D" id="1.20.1310.20">
    <property type="entry name" value="Duffy-antigen binding domain"/>
    <property type="match status" value="4"/>
</dbReference>
<feature type="domain" description="Duffy-antigen binding" evidence="4">
    <location>
        <begin position="1"/>
        <end position="160"/>
    </location>
</feature>
<gene>
    <name evidence="7" type="ORF">PFNF135_05499</name>
</gene>
<feature type="domain" description="Duffy-antigen binding" evidence="4">
    <location>
        <begin position="1503"/>
        <end position="1674"/>
    </location>
</feature>
<evidence type="ECO:0008006" key="9">
    <source>
        <dbReference type="Google" id="ProtNLM"/>
    </source>
</evidence>
<dbReference type="SUPFAM" id="SSF140924">
    <property type="entry name" value="Duffy binding domain-like"/>
    <property type="match status" value="5"/>
</dbReference>
<dbReference type="InterPro" id="IPR041480">
    <property type="entry name" value="CIDR1_gamma"/>
</dbReference>
<dbReference type="InterPro" id="IPR004258">
    <property type="entry name" value="DBL"/>
</dbReference>
<name>W4I8Y3_PLAFA</name>
<keyword evidence="2" id="KW-0472">Membrane</keyword>
<evidence type="ECO:0000256" key="2">
    <source>
        <dbReference type="SAM" id="Phobius"/>
    </source>
</evidence>
<dbReference type="FunFam" id="1.20.58.830:FF:000002">
    <property type="entry name" value="Erythrocyte membrane protein 1, PfEMP1"/>
    <property type="match status" value="1"/>
</dbReference>
<feature type="domain" description="Duffy-antigen binding" evidence="4">
    <location>
        <begin position="1106"/>
        <end position="1285"/>
    </location>
</feature>
<feature type="domain" description="Duffy-binding-like" evidence="3">
    <location>
        <begin position="808"/>
        <end position="948"/>
    </location>
</feature>
<feature type="region of interest" description="Disordered" evidence="1">
    <location>
        <begin position="944"/>
        <end position="1009"/>
    </location>
</feature>
<feature type="non-terminal residue" evidence="7">
    <location>
        <position position="1824"/>
    </location>
</feature>
<feature type="compositionally biased region" description="Basic and acidic residues" evidence="1">
    <location>
        <begin position="982"/>
        <end position="1000"/>
    </location>
</feature>
<protein>
    <recommendedName>
        <fullName evidence="9">Duffy-binding-like domain-containing protein</fullName>
    </recommendedName>
</protein>
<keyword evidence="2" id="KW-1133">Transmembrane helix</keyword>
<sequence>MMYYTFGDYRDFLFGTDISRKNGDMTKIKNNIDNAFKEKKDNVRKDNNANETFWEENKKLIWEGMLCGLTYDLTENEKKKILEDTKYQYDTLTPPLEDFAKKPQFLRWMIEWGEEFCAERKKKEEDVETYCTHVNDHDGCNNKAGKCSKACEAYEDYIKKKNKEYTKQEEKFNTDKSNDKEEYNGYSKKKASEYLKDKCFPDRCNCIEKVNSITDYWKNPHETYENSTIKNKCECPKPLPSACSIVETLFTTSDKKHINAACTQKYSGNQSRLGWKCIPTSGGEKSGSSDSNQGSICIPPRRRKLYLGGFDKFISGEATLSSPSHSRDVDLRNAFIQSAAVETFFLWDRYKKQKEKPQGEGALGLETLNGGSGDGGEQTPEQQLQSGTIPTDFLRLMFYTLGDYRDLCVGVKDNDVIKALEASSDKNIEKIEQKIKSVIENSGDTTPPTQTVPPTSDEKRKKWWDENAKDIWEGMICALTYDTNSGGKTIEKVNAANGGEDLFEKLKNGNDYETVSFGASGTGAKGNDDPKLTEFVTRPTFFRWLEEWGEEFCKERKKRLELVKKACREKDDGGDTFCSGDGHDCTDGKRRYNNMFDDLDCSDCHEKCTDYKKWIEKKLEEFYKQKSKYPNEYEKLKTSSNSHDDEMFYKEVIEKNDYSSVEKFLESLNHCKNRKDNSEQNNKIDFNEPLKTFSPSTYCKSCPLYGVSCDNKGECKPIEEHEFKRKNDLDEIKIKKDTSTNIHVQMIDHRGQYIQHPLGNSFKESYLFKSVRDQEWTCRFIHNKLDECKLNDFNPKIDTDESITFKVLLERWLKDFLEGYYISKRKIETCTKKEENKCIKGCKNKCKCVDDWLKQKENEWENIKERYKAYYDSPGYEMAYKVRSYFEKHESDVKKSIDDYEVLKNKDEYEDCNGQNNCTSVDKKRKKDMVTLLLNNLQNEINKCPSSTSVKTSPPCVEPPPGDEEENVEDTTTNTKPQFCPKDVEEDKKEPPTIADDKTGYKRTGGKSNLPTKPSNCVQIGAYEIQQKINKETKEIKSKVIGNGLLLDKVCKRVNKNDISNETCDFNKRYSKFPTTLTNKCNKKGKDRFKIGNLWTCQYIRILKNDVCIPPRRKEMCIDEFSNIGGYKVSDSNELLKKVQEAARNEADDIIRKLLQSNPCNEDLICDALKYSFADLGDIIRGRDLLINNTTNDRVERRLRTIFSKIYNTLGNNAKMKYNDITYYYKLREAWWDTNRKDIWKAMTCAVPEDAKFFKKQPRTQNGPYKYCGHDKDPPYDDNIPQLFRWMTEWSEYFCKVLDKQMEMVKRECDDCKKNKGTKCNNDEDGDKCKKCKKQCKEYASLVTKWEKQFVNQQKIYNEFYKEATIKYSRPETVLFKNRKHTTTTENTKENIIEFIKAIDTLCSYPKSLNDYLHKKSKCENFKFLEQYKTEPEYIFSKNPNDYDKACKCTGPHPLDDCPKNDKNKNPCTNLSIIKECEKKFFNKDNDDWNSQNIPEFTSKNKGILVPPRRRHLCLRNITANISSIQNEDDFKNKLIESAYNEGYFLGKTYAKDKQIILQAMRYSFYDYGDIVKGTDVMDNLKKLHEILKSILKTENGNNQISHDRKNWWTQNKTHVWHAMLCGYEATQGNFLESDCLLHDDENDQFLRWFQEWIEHFCTKRNQLYQNLENQCKHLECNKNDEGTGMTTCKRACQEYSNYISTKKHEYELLNYQYEKNFMINLQNKKAPEYYKDKCNNKCNCFSEYFKDETRWKNPYESFNESTYKDKCDCQKTVPPPLVPPPPPPKSDELPAPADEPFDSTILQTTIPFGVALALGSIAFLFLK</sequence>
<organism evidence="7 8">
    <name type="scientific">Plasmodium falciparum NF135/5.C10</name>
    <dbReference type="NCBI Taxonomy" id="1036726"/>
    <lineage>
        <taxon>Eukaryota</taxon>
        <taxon>Sar</taxon>
        <taxon>Alveolata</taxon>
        <taxon>Apicomplexa</taxon>
        <taxon>Aconoidasida</taxon>
        <taxon>Haemosporida</taxon>
        <taxon>Plasmodiidae</taxon>
        <taxon>Plasmodium</taxon>
        <taxon>Plasmodium (Laverania)</taxon>
    </lineage>
</organism>
<feature type="region of interest" description="Disordered" evidence="1">
    <location>
        <begin position="440"/>
        <end position="461"/>
    </location>
</feature>
<dbReference type="Pfam" id="PF22672">
    <property type="entry name" value="DBL_C"/>
    <property type="match status" value="1"/>
</dbReference>
<dbReference type="InterPro" id="IPR042202">
    <property type="entry name" value="Duffy-ag-bd_sf"/>
</dbReference>
<dbReference type="InterPro" id="IPR054595">
    <property type="entry name" value="DBL_C"/>
</dbReference>
<feature type="domain" description="Duffy-binding-like" evidence="6">
    <location>
        <begin position="547"/>
        <end position="696"/>
    </location>
</feature>
<dbReference type="Proteomes" id="UP000019114">
    <property type="component" value="Unassembled WGS sequence"/>
</dbReference>
<dbReference type="FunFam" id="1.20.58.1930:FF:000001">
    <property type="entry name" value="Erythrocyte membrane protein 1, PfEMP1"/>
    <property type="match status" value="1"/>
</dbReference>
<dbReference type="OrthoDB" id="10521891at2759"/>
<feature type="compositionally biased region" description="Pro residues" evidence="1">
    <location>
        <begin position="1776"/>
        <end position="1785"/>
    </location>
</feature>
<dbReference type="Pfam" id="PF05424">
    <property type="entry name" value="Duffy_binding"/>
    <property type="match status" value="4"/>
</dbReference>
<reference evidence="7 8" key="2">
    <citation type="submission" date="2013-02" db="EMBL/GenBank/DDBJ databases">
        <title>The Genome Sequence of Plasmodium falciparum NF135/5.C10.</title>
        <authorList>
            <consortium name="The Broad Institute Genome Sequencing Platform"/>
            <consortium name="The Broad Institute Genome Sequencing Center for Infectious Disease"/>
            <person name="Neafsey D."/>
            <person name="Cheeseman I."/>
            <person name="Volkman S."/>
            <person name="Adams J."/>
            <person name="Walker B."/>
            <person name="Young S.K."/>
            <person name="Zeng Q."/>
            <person name="Gargeya S."/>
            <person name="Fitzgerald M."/>
            <person name="Haas B."/>
            <person name="Abouelleil A."/>
            <person name="Alvarado L."/>
            <person name="Arachchi H.M."/>
            <person name="Berlin A.M."/>
            <person name="Chapman S.B."/>
            <person name="Dewar J."/>
            <person name="Goldberg J."/>
            <person name="Griggs A."/>
            <person name="Gujja S."/>
            <person name="Hansen M."/>
            <person name="Howarth C."/>
            <person name="Imamovic A."/>
            <person name="Larimer J."/>
            <person name="McCowan C."/>
            <person name="Murphy C."/>
            <person name="Neiman D."/>
            <person name="Pearson M."/>
            <person name="Priest M."/>
            <person name="Roberts A."/>
            <person name="Saif S."/>
            <person name="Shea T."/>
            <person name="Sisk P."/>
            <person name="Sykes S."/>
            <person name="Wortman J."/>
            <person name="Nusbaum C."/>
            <person name="Birren B."/>
        </authorList>
    </citation>
    <scope>NUCLEOTIDE SEQUENCE [LARGE SCALE GENOMIC DNA]</scope>
    <source>
        <strain evidence="7 8">NF135/5.C10</strain>
    </source>
</reference>
<dbReference type="GO" id="GO:0016020">
    <property type="term" value="C:membrane"/>
    <property type="evidence" value="ECO:0007669"/>
    <property type="project" value="InterPro"/>
</dbReference>
<dbReference type="EMBL" id="KI926115">
    <property type="protein sequence ID" value="ETW40126.1"/>
    <property type="molecule type" value="Genomic_DNA"/>
</dbReference>
<evidence type="ECO:0000313" key="8">
    <source>
        <dbReference type="Proteomes" id="UP000019114"/>
    </source>
</evidence>
<evidence type="ECO:0000256" key="1">
    <source>
        <dbReference type="SAM" id="MobiDB-lite"/>
    </source>
</evidence>
<feature type="domain" description="Duffy-antigen binding" evidence="4">
    <location>
        <begin position="296"/>
        <end position="489"/>
    </location>
</feature>
<dbReference type="Gene3D" id="1.20.58.830">
    <property type="match status" value="4"/>
</dbReference>
<evidence type="ECO:0000259" key="6">
    <source>
        <dbReference type="Pfam" id="PF22672"/>
    </source>
</evidence>
<dbReference type="Pfam" id="PF18562">
    <property type="entry name" value="CIDR1_gamma"/>
    <property type="match status" value="1"/>
</dbReference>
<dbReference type="Gene3D" id="1.20.58.1930">
    <property type="match status" value="1"/>
</dbReference>
<proteinExistence type="predicted"/>
<dbReference type="GO" id="GO:0046789">
    <property type="term" value="F:host cell surface receptor binding"/>
    <property type="evidence" value="ECO:0007669"/>
    <property type="project" value="InterPro"/>
</dbReference>
<dbReference type="Pfam" id="PF03011">
    <property type="entry name" value="PFEMP"/>
    <property type="match status" value="1"/>
</dbReference>
<evidence type="ECO:0000313" key="7">
    <source>
        <dbReference type="EMBL" id="ETW40126.1"/>
    </source>
</evidence>
<feature type="region of interest" description="Disordered" evidence="1">
    <location>
        <begin position="356"/>
        <end position="386"/>
    </location>
</feature>
<feature type="transmembrane region" description="Helical" evidence="2">
    <location>
        <begin position="1802"/>
        <end position="1823"/>
    </location>
</feature>
<keyword evidence="2" id="KW-0812">Transmembrane</keyword>
<reference evidence="7 8" key="1">
    <citation type="submission" date="2013-02" db="EMBL/GenBank/DDBJ databases">
        <title>The Genome Annotation of Plasmodium falciparum NF135/5.C10.</title>
        <authorList>
            <consortium name="The Broad Institute Genome Sequencing Platform"/>
            <consortium name="The Broad Institute Genome Sequencing Center for Infectious Disease"/>
            <person name="Neafsey D."/>
            <person name="Hoffman S."/>
            <person name="Volkman S."/>
            <person name="Rosenthal P."/>
            <person name="Walker B."/>
            <person name="Young S.K."/>
            <person name="Zeng Q."/>
            <person name="Gargeya S."/>
            <person name="Fitzgerald M."/>
            <person name="Haas B."/>
            <person name="Abouelleil A."/>
            <person name="Allen A.W."/>
            <person name="Alvarado L."/>
            <person name="Arachchi H.M."/>
            <person name="Berlin A.M."/>
            <person name="Chapman S.B."/>
            <person name="Gainer-Dewar J."/>
            <person name="Goldberg J."/>
            <person name="Griggs A."/>
            <person name="Gujja S."/>
            <person name="Hansen M."/>
            <person name="Howarth C."/>
            <person name="Imamovic A."/>
            <person name="Ireland A."/>
            <person name="Larimer J."/>
            <person name="McCowan C."/>
            <person name="Murphy C."/>
            <person name="Pearson M."/>
            <person name="Poon T.W."/>
            <person name="Priest M."/>
            <person name="Roberts A."/>
            <person name="Saif S."/>
            <person name="Shea T."/>
            <person name="Sisk P."/>
            <person name="Sykes S."/>
            <person name="Wortman J."/>
            <person name="Nusbaum C."/>
            <person name="Birren B."/>
        </authorList>
    </citation>
    <scope>NUCLEOTIDE SEQUENCE [LARGE SCALE GENOMIC DNA]</scope>
    <source>
        <strain evidence="7 8">NF135/5.C10</strain>
    </source>
</reference>